<evidence type="ECO:0000256" key="1">
    <source>
        <dbReference type="SAM" id="MobiDB-lite"/>
    </source>
</evidence>
<gene>
    <name evidence="2" type="ORF">DPMN_068134</name>
</gene>
<reference evidence="2" key="1">
    <citation type="journal article" date="2019" name="bioRxiv">
        <title>The Genome of the Zebra Mussel, Dreissena polymorpha: A Resource for Invasive Species Research.</title>
        <authorList>
            <person name="McCartney M.A."/>
            <person name="Auch B."/>
            <person name="Kono T."/>
            <person name="Mallez S."/>
            <person name="Zhang Y."/>
            <person name="Obille A."/>
            <person name="Becker A."/>
            <person name="Abrahante J.E."/>
            <person name="Garbe J."/>
            <person name="Badalamenti J.P."/>
            <person name="Herman A."/>
            <person name="Mangelson H."/>
            <person name="Liachko I."/>
            <person name="Sullivan S."/>
            <person name="Sone E.D."/>
            <person name="Koren S."/>
            <person name="Silverstein K.A.T."/>
            <person name="Beckman K.B."/>
            <person name="Gohl D.M."/>
        </authorList>
    </citation>
    <scope>NUCLEOTIDE SEQUENCE</scope>
    <source>
        <strain evidence="2">Duluth1</strain>
        <tissue evidence="2">Whole animal</tissue>
    </source>
</reference>
<proteinExistence type="predicted"/>
<feature type="region of interest" description="Disordered" evidence="1">
    <location>
        <begin position="625"/>
        <end position="679"/>
    </location>
</feature>
<feature type="compositionally biased region" description="Basic and acidic residues" evidence="1">
    <location>
        <begin position="636"/>
        <end position="650"/>
    </location>
</feature>
<keyword evidence="3" id="KW-1185">Reference proteome</keyword>
<dbReference type="Proteomes" id="UP000828390">
    <property type="component" value="Unassembled WGS sequence"/>
</dbReference>
<evidence type="ECO:0000313" key="3">
    <source>
        <dbReference type="Proteomes" id="UP000828390"/>
    </source>
</evidence>
<dbReference type="EMBL" id="JAIWYP010000014">
    <property type="protein sequence ID" value="KAH3708677.1"/>
    <property type="molecule type" value="Genomic_DNA"/>
</dbReference>
<name>A0A9D4BU21_DREPO</name>
<organism evidence="2 3">
    <name type="scientific">Dreissena polymorpha</name>
    <name type="common">Zebra mussel</name>
    <name type="synonym">Mytilus polymorpha</name>
    <dbReference type="NCBI Taxonomy" id="45954"/>
    <lineage>
        <taxon>Eukaryota</taxon>
        <taxon>Metazoa</taxon>
        <taxon>Spiralia</taxon>
        <taxon>Lophotrochozoa</taxon>
        <taxon>Mollusca</taxon>
        <taxon>Bivalvia</taxon>
        <taxon>Autobranchia</taxon>
        <taxon>Heteroconchia</taxon>
        <taxon>Euheterodonta</taxon>
        <taxon>Imparidentia</taxon>
        <taxon>Neoheterodontei</taxon>
        <taxon>Myida</taxon>
        <taxon>Dreissenoidea</taxon>
        <taxon>Dreissenidae</taxon>
        <taxon>Dreissena</taxon>
    </lineage>
</organism>
<protein>
    <submittedName>
        <fullName evidence="2">Uncharacterized protein</fullName>
    </submittedName>
</protein>
<accession>A0A9D4BU21</accession>
<dbReference type="SUPFAM" id="SSF58104">
    <property type="entry name" value="Methyl-accepting chemotaxis protein (MCP) signaling domain"/>
    <property type="match status" value="1"/>
</dbReference>
<dbReference type="AlphaFoldDB" id="A0A9D4BU21"/>
<comment type="caution">
    <text evidence="2">The sequence shown here is derived from an EMBL/GenBank/DDBJ whole genome shotgun (WGS) entry which is preliminary data.</text>
</comment>
<evidence type="ECO:0000313" key="2">
    <source>
        <dbReference type="EMBL" id="KAH3708677.1"/>
    </source>
</evidence>
<feature type="non-terminal residue" evidence="2">
    <location>
        <position position="703"/>
    </location>
</feature>
<reference evidence="2" key="2">
    <citation type="submission" date="2020-11" db="EMBL/GenBank/DDBJ databases">
        <authorList>
            <person name="McCartney M.A."/>
            <person name="Auch B."/>
            <person name="Kono T."/>
            <person name="Mallez S."/>
            <person name="Becker A."/>
            <person name="Gohl D.M."/>
            <person name="Silverstein K.A.T."/>
            <person name="Koren S."/>
            <person name="Bechman K.B."/>
            <person name="Herman A."/>
            <person name="Abrahante J.E."/>
            <person name="Garbe J."/>
        </authorList>
    </citation>
    <scope>NUCLEOTIDE SEQUENCE</scope>
    <source>
        <strain evidence="2">Duluth1</strain>
        <tissue evidence="2">Whole animal</tissue>
    </source>
</reference>
<sequence>MAKSLHDLNTTVSDRIVERIENWLDHHNENIDRKPRWFSYRRSLRHIVSYMAPNVGVTAWRRAAINGLRHFSCNKVVRKTAHTVFKKHPKSDDRNFTIEHETEVISLLQALEEGIRVTIQPPGIDWQKTIGTENIGASFDVYDGAYAEAHIDIGHIEYDLNVLKVVNEIVDIVANRMRDFVKELFSISANTIIEEIKSIVKEVSDFIDGIKNDALKFYNDVVDVVTMALPYTAKKIMDAFNSIVEAVGKLFQNPMQAITSMSRAIIDIKVAVTMAIDVKNKVVEACLFIKGRVVEWINAAKKIPAILGRIKDVFKKLTDSIKDGVQAIKNEAKSAISDGISAVASKDTMHDVVNNLKGKWDHVFEPLQPLIKFVTPFVEIFKSIMDGIQGIKWGYQEIKKVIETSKSLVQKVFGPKFDRNFPTKRRDAFEECPSGVWPSTANGAYGTTGVDIILGEGQTVHMPVNGILKSYRDEKKVVVKPSDPEFTPFEIVVENIDADQSLHEKTVKAGEKIGKATTARVCKERKLSINVKEAGGNPQDPNTNKRLKITIGEAKKNERNEWMSTVASRGKNSIHVSVRKAQEDELPDADYDYTDPSPFLDRLVPIPKWIQDCNDHEFRYIGQTFESGESDEDEDPDKKESPVERRKPDAENIDGMLGDENTKYRPDDPSLYDPTSFGDSLKESLKEQAKQFAEMFKQALFGS</sequence>